<accession>A0A934NEG8</accession>
<dbReference type="GO" id="GO:0006633">
    <property type="term" value="P:fatty acid biosynthetic process"/>
    <property type="evidence" value="ECO:0007669"/>
    <property type="project" value="InterPro"/>
</dbReference>
<evidence type="ECO:0000313" key="4">
    <source>
        <dbReference type="Proteomes" id="UP000620075"/>
    </source>
</evidence>
<dbReference type="AlphaFoldDB" id="A0A934NEG8"/>
<dbReference type="InterPro" id="IPR042303">
    <property type="entry name" value="Malonyl_CoA_deC_C_sf"/>
</dbReference>
<organism evidence="3 4">
    <name type="scientific">Candidatus Dormiibacter inghamiae</name>
    <dbReference type="NCBI Taxonomy" id="3127013"/>
    <lineage>
        <taxon>Bacteria</taxon>
        <taxon>Bacillati</taxon>
        <taxon>Candidatus Dormiibacterota</taxon>
        <taxon>Candidatus Dormibacteria</taxon>
        <taxon>Candidatus Dormibacterales</taxon>
        <taxon>Candidatus Dormibacteraceae</taxon>
        <taxon>Candidatus Dormiibacter</taxon>
    </lineage>
</organism>
<proteinExistence type="predicted"/>
<name>A0A934NEG8_9BACT</name>
<dbReference type="PANTHER" id="PTHR28641">
    <property type="match status" value="1"/>
</dbReference>
<dbReference type="Pfam" id="PF05292">
    <property type="entry name" value="MCD"/>
    <property type="match status" value="1"/>
</dbReference>
<evidence type="ECO:0000313" key="3">
    <source>
        <dbReference type="EMBL" id="MBJ7604233.1"/>
    </source>
</evidence>
<dbReference type="EMBL" id="JAEKNQ010000054">
    <property type="protein sequence ID" value="MBJ7604233.1"/>
    <property type="molecule type" value="Genomic_DNA"/>
</dbReference>
<gene>
    <name evidence="3" type="ORF">JF888_13750</name>
</gene>
<dbReference type="RefSeq" id="WP_338181522.1">
    <property type="nucleotide sequence ID" value="NZ_JAEKNQ010000054.1"/>
</dbReference>
<dbReference type="InterPro" id="IPR007956">
    <property type="entry name" value="Malonyl_CoA_deC_C"/>
</dbReference>
<dbReference type="Pfam" id="PF17408">
    <property type="entry name" value="MCD_N"/>
    <property type="match status" value="1"/>
</dbReference>
<evidence type="ECO:0000259" key="2">
    <source>
        <dbReference type="Pfam" id="PF17408"/>
    </source>
</evidence>
<comment type="caution">
    <text evidence="3">The sequence shown here is derived from an EMBL/GenBank/DDBJ whole genome shotgun (WGS) entry which is preliminary data.</text>
</comment>
<protein>
    <submittedName>
        <fullName evidence="3">Malonyl-CoA decarboxylase</fullName>
    </submittedName>
</protein>
<dbReference type="InterPro" id="IPR035372">
    <property type="entry name" value="MCD_N"/>
</dbReference>
<dbReference type="Gene3D" id="1.20.140.90">
    <property type="entry name" value="Malonyl-CoA decarboxylase, oligemerization domain"/>
    <property type="match status" value="1"/>
</dbReference>
<dbReference type="InterPro" id="IPR038917">
    <property type="entry name" value="Malonyl_CoA_deC"/>
</dbReference>
<reference evidence="3 4" key="1">
    <citation type="submission" date="2020-10" db="EMBL/GenBank/DDBJ databases">
        <title>Ca. Dormibacterota MAGs.</title>
        <authorList>
            <person name="Montgomery K."/>
        </authorList>
    </citation>
    <scope>NUCLEOTIDE SEQUENCE [LARGE SCALE GENOMIC DNA]</scope>
    <source>
        <strain evidence="3">SC8811_S16_3</strain>
    </source>
</reference>
<feature type="domain" description="Malonyl-CoA decarboxylase N-terminal" evidence="2">
    <location>
        <begin position="78"/>
        <end position="160"/>
    </location>
</feature>
<feature type="domain" description="Malonyl-CoA decarboxylase C-terminal" evidence="1">
    <location>
        <begin position="163"/>
        <end position="419"/>
    </location>
</feature>
<dbReference type="InterPro" id="IPR038351">
    <property type="entry name" value="MCD_N_sf"/>
</dbReference>
<dbReference type="PANTHER" id="PTHR28641:SF1">
    <property type="entry name" value="MALONYL-COA DECARBOXYLASE, MITOCHONDRIAL"/>
    <property type="match status" value="1"/>
</dbReference>
<dbReference type="Gene3D" id="3.40.630.150">
    <property type="entry name" value="Malonyl-CoA decarboxylase, catalytic domain"/>
    <property type="match status" value="1"/>
</dbReference>
<sequence>MAARSWFEHVGVIADRGRAVLNLPGGRQSRDARQLCERLLAQRGEAAGIALASDLVDEINAMDGRKTADFLRLLAASFAPDPAGLERAIERWRAERDVAATLQLQAASEPPRQELFRRLNMAPGGTRTLVNLRASLLGLDPDPDLEALDFDLRHLLSSWFNRGFLQLQEISWETPAAILERLIEYEAVHAIQGWADLRLRLAEDRRCYAFFHPALPGEPLIFVEVALSHGLATAIGPVIDPQRNVGSTKNADTATFYSISNCQKGLRGISFGNFLIKQVVSELSAALPGLKTFATLSPLPGLAASLVDEEDSDGFTDSRLRALIGDQADELNRLAAAQGSTLRKLLTAPAPRPERANKVLERLALAYLTRQRRSGRSAADPVAHFHLANGARLEQINVNADLSEGGRGSCGVMVNYLYEPERLEFNHERYVETGEVVTGRSLNTAQKRVQAAWSAR</sequence>
<dbReference type="GO" id="GO:0050080">
    <property type="term" value="F:malonyl-CoA decarboxylase activity"/>
    <property type="evidence" value="ECO:0007669"/>
    <property type="project" value="InterPro"/>
</dbReference>
<evidence type="ECO:0000259" key="1">
    <source>
        <dbReference type="Pfam" id="PF05292"/>
    </source>
</evidence>
<dbReference type="Proteomes" id="UP000620075">
    <property type="component" value="Unassembled WGS sequence"/>
</dbReference>